<keyword evidence="12" id="KW-1185">Reference proteome</keyword>
<evidence type="ECO:0000256" key="4">
    <source>
        <dbReference type="ARBA" id="ARBA00022679"/>
    </source>
</evidence>
<evidence type="ECO:0000313" key="12">
    <source>
        <dbReference type="Proteomes" id="UP001186944"/>
    </source>
</evidence>
<keyword evidence="8" id="KW-0472">Membrane</keyword>
<organism evidence="11 12">
    <name type="scientific">Pinctada imbricata</name>
    <name type="common">Atlantic pearl-oyster</name>
    <name type="synonym">Pinctada martensii</name>
    <dbReference type="NCBI Taxonomy" id="66713"/>
    <lineage>
        <taxon>Eukaryota</taxon>
        <taxon>Metazoa</taxon>
        <taxon>Spiralia</taxon>
        <taxon>Lophotrochozoa</taxon>
        <taxon>Mollusca</taxon>
        <taxon>Bivalvia</taxon>
        <taxon>Autobranchia</taxon>
        <taxon>Pteriomorphia</taxon>
        <taxon>Pterioida</taxon>
        <taxon>Pterioidea</taxon>
        <taxon>Pteriidae</taxon>
        <taxon>Pinctada</taxon>
    </lineage>
</organism>
<sequence length="199" mass="22993">MKYFVPSRIVKGVNCGRLFAGDKNEIGLARTLMKNYSVSKSPEEYIEDAKDCPSYIEKNMFIMSSLTDEELNFPLAYSILLYKDVSQFEILLRAIYRPQNFYCVHVDLKSEKNIYDAVSGIAGCFDNVIMTSERFNVSWGKYSILEPEFSCMKQLLKYKKWKYFINLTGQEYPLRTNAELVKILGAFNLANDVEGTVKR</sequence>
<keyword evidence="6" id="KW-0735">Signal-anchor</keyword>
<evidence type="ECO:0000256" key="5">
    <source>
        <dbReference type="ARBA" id="ARBA00022692"/>
    </source>
</evidence>
<dbReference type="GO" id="GO:0016020">
    <property type="term" value="C:membrane"/>
    <property type="evidence" value="ECO:0007669"/>
    <property type="project" value="UniProtKB-SubCell"/>
</dbReference>
<evidence type="ECO:0000256" key="6">
    <source>
        <dbReference type="ARBA" id="ARBA00022968"/>
    </source>
</evidence>
<evidence type="ECO:0000256" key="7">
    <source>
        <dbReference type="ARBA" id="ARBA00022989"/>
    </source>
</evidence>
<keyword evidence="7" id="KW-1133">Transmembrane helix</keyword>
<dbReference type="Proteomes" id="UP001186944">
    <property type="component" value="Unassembled WGS sequence"/>
</dbReference>
<keyword evidence="4" id="KW-0808">Transferase</keyword>
<protein>
    <submittedName>
        <fullName evidence="11">Uncharacterized protein</fullName>
    </submittedName>
</protein>
<dbReference type="Pfam" id="PF02485">
    <property type="entry name" value="Branch"/>
    <property type="match status" value="1"/>
</dbReference>
<dbReference type="AlphaFoldDB" id="A0AA89C3Z3"/>
<evidence type="ECO:0000256" key="3">
    <source>
        <dbReference type="ARBA" id="ARBA00022676"/>
    </source>
</evidence>
<evidence type="ECO:0000256" key="1">
    <source>
        <dbReference type="ARBA" id="ARBA00004606"/>
    </source>
</evidence>
<evidence type="ECO:0000256" key="2">
    <source>
        <dbReference type="ARBA" id="ARBA00004922"/>
    </source>
</evidence>
<keyword evidence="9" id="KW-0325">Glycoprotein</keyword>
<comment type="caution">
    <text evidence="11">The sequence shown here is derived from an EMBL/GenBank/DDBJ whole genome shotgun (WGS) entry which is preliminary data.</text>
</comment>
<evidence type="ECO:0000256" key="10">
    <source>
        <dbReference type="ARBA" id="ARBA00038150"/>
    </source>
</evidence>
<dbReference type="EMBL" id="VSWD01000004">
    <property type="protein sequence ID" value="KAK3105038.1"/>
    <property type="molecule type" value="Genomic_DNA"/>
</dbReference>
<evidence type="ECO:0000313" key="11">
    <source>
        <dbReference type="EMBL" id="KAK3105038.1"/>
    </source>
</evidence>
<comment type="similarity">
    <text evidence="10">Belongs to the glycosyltransferase 14 family.</text>
</comment>
<dbReference type="PANTHER" id="PTHR19297:SF181">
    <property type="entry name" value="PROTEIN XYLOSYLTRANSFERASE"/>
    <property type="match status" value="1"/>
</dbReference>
<dbReference type="GO" id="GO:0008375">
    <property type="term" value="F:acetylglucosaminyltransferase activity"/>
    <property type="evidence" value="ECO:0007669"/>
    <property type="project" value="TreeGrafter"/>
</dbReference>
<gene>
    <name evidence="11" type="ORF">FSP39_015825</name>
</gene>
<comment type="pathway">
    <text evidence="2">Protein modification; protein glycosylation.</text>
</comment>
<comment type="subcellular location">
    <subcellularLocation>
        <location evidence="1">Membrane</location>
        <topology evidence="1">Single-pass type II membrane protein</topology>
    </subcellularLocation>
</comment>
<keyword evidence="3" id="KW-0328">Glycosyltransferase</keyword>
<evidence type="ECO:0000256" key="8">
    <source>
        <dbReference type="ARBA" id="ARBA00023136"/>
    </source>
</evidence>
<evidence type="ECO:0000256" key="9">
    <source>
        <dbReference type="ARBA" id="ARBA00023180"/>
    </source>
</evidence>
<proteinExistence type="inferred from homology"/>
<accession>A0AA89C3Z3</accession>
<keyword evidence="5" id="KW-0812">Transmembrane</keyword>
<dbReference type="PANTHER" id="PTHR19297">
    <property type="entry name" value="GLYCOSYLTRANSFERASE 14 FAMILY MEMBER"/>
    <property type="match status" value="1"/>
</dbReference>
<dbReference type="InterPro" id="IPR003406">
    <property type="entry name" value="Glyco_trans_14"/>
</dbReference>
<reference evidence="11" key="1">
    <citation type="submission" date="2019-08" db="EMBL/GenBank/DDBJ databases">
        <title>The improved chromosome-level genome for the pearl oyster Pinctada fucata martensii using PacBio sequencing and Hi-C.</title>
        <authorList>
            <person name="Zheng Z."/>
        </authorList>
    </citation>
    <scope>NUCLEOTIDE SEQUENCE</scope>
    <source>
        <strain evidence="11">ZZ-2019</strain>
        <tissue evidence="11">Adductor muscle</tissue>
    </source>
</reference>
<name>A0AA89C3Z3_PINIB</name>